<keyword evidence="1" id="KW-0813">Transport</keyword>
<dbReference type="InterPro" id="IPR002327">
    <property type="entry name" value="Cyt_c_1A/1B"/>
</dbReference>
<organism evidence="8 9">
    <name type="scientific">Erythrobacter rubeus</name>
    <dbReference type="NCBI Taxonomy" id="2760803"/>
    <lineage>
        <taxon>Bacteria</taxon>
        <taxon>Pseudomonadati</taxon>
        <taxon>Pseudomonadota</taxon>
        <taxon>Alphaproteobacteria</taxon>
        <taxon>Sphingomonadales</taxon>
        <taxon>Erythrobacteraceae</taxon>
        <taxon>Erythrobacter/Porphyrobacter group</taxon>
        <taxon>Erythrobacter</taxon>
    </lineage>
</organism>
<keyword evidence="3 6" id="KW-0479">Metal-binding</keyword>
<sequence length="142" mass="14379">MLAFTVSACGGSEEQAVVEQIVVREPGDPAPIPSVPADAPDLVAAGKSAFAMCSACHVAEAGEPSLAGPNLHGVVGRQAGVLGDFAYSEALATSQITWDEAQLDRFLADPAGTLPGTIMVAGAVGDAERRAAIIAYLTSLDE</sequence>
<dbReference type="InterPro" id="IPR036909">
    <property type="entry name" value="Cyt_c-like_dom_sf"/>
</dbReference>
<evidence type="ECO:0000256" key="1">
    <source>
        <dbReference type="ARBA" id="ARBA00022448"/>
    </source>
</evidence>
<keyword evidence="5 6" id="KW-0408">Iron</keyword>
<reference evidence="8 9" key="1">
    <citation type="submission" date="2020-09" db="EMBL/GenBank/DDBJ databases">
        <authorList>
            <person name="Yoon J.-W."/>
        </authorList>
    </citation>
    <scope>NUCLEOTIDE SEQUENCE [LARGE SCALE GENOMIC DNA]</scope>
    <source>
        <strain evidence="8 9">KMU-140</strain>
    </source>
</reference>
<keyword evidence="2 6" id="KW-0349">Heme</keyword>
<accession>A0ABR8KPH3</accession>
<evidence type="ECO:0000259" key="7">
    <source>
        <dbReference type="PROSITE" id="PS51007"/>
    </source>
</evidence>
<dbReference type="InterPro" id="IPR009056">
    <property type="entry name" value="Cyt_c-like_dom"/>
</dbReference>
<dbReference type="Gene3D" id="1.10.760.10">
    <property type="entry name" value="Cytochrome c-like domain"/>
    <property type="match status" value="1"/>
</dbReference>
<dbReference type="PROSITE" id="PS51007">
    <property type="entry name" value="CYTC"/>
    <property type="match status" value="1"/>
</dbReference>
<dbReference type="PRINTS" id="PR00604">
    <property type="entry name" value="CYTCHRMECIAB"/>
</dbReference>
<dbReference type="SUPFAM" id="SSF46626">
    <property type="entry name" value="Cytochrome c"/>
    <property type="match status" value="1"/>
</dbReference>
<keyword evidence="4" id="KW-0249">Electron transport</keyword>
<evidence type="ECO:0000313" key="8">
    <source>
        <dbReference type="EMBL" id="MBD2841078.1"/>
    </source>
</evidence>
<dbReference type="PANTHER" id="PTHR11961">
    <property type="entry name" value="CYTOCHROME C"/>
    <property type="match status" value="1"/>
</dbReference>
<dbReference type="RefSeq" id="WP_190786652.1">
    <property type="nucleotide sequence ID" value="NZ_JACXLC010000001.1"/>
</dbReference>
<gene>
    <name evidence="8" type="ORF">IB285_02280</name>
</gene>
<evidence type="ECO:0000256" key="3">
    <source>
        <dbReference type="ARBA" id="ARBA00022723"/>
    </source>
</evidence>
<feature type="domain" description="Cytochrome c" evidence="7">
    <location>
        <begin position="41"/>
        <end position="141"/>
    </location>
</feature>
<evidence type="ECO:0000256" key="5">
    <source>
        <dbReference type="ARBA" id="ARBA00023004"/>
    </source>
</evidence>
<evidence type="ECO:0000256" key="4">
    <source>
        <dbReference type="ARBA" id="ARBA00022982"/>
    </source>
</evidence>
<dbReference type="EMBL" id="JACXLC010000001">
    <property type="protein sequence ID" value="MBD2841078.1"/>
    <property type="molecule type" value="Genomic_DNA"/>
</dbReference>
<comment type="caution">
    <text evidence="8">The sequence shown here is derived from an EMBL/GenBank/DDBJ whole genome shotgun (WGS) entry which is preliminary data.</text>
</comment>
<keyword evidence="9" id="KW-1185">Reference proteome</keyword>
<dbReference type="Pfam" id="PF00034">
    <property type="entry name" value="Cytochrom_C"/>
    <property type="match status" value="1"/>
</dbReference>
<protein>
    <submittedName>
        <fullName evidence="8">C-type cytochrome</fullName>
    </submittedName>
</protein>
<proteinExistence type="predicted"/>
<name>A0ABR8KPH3_9SPHN</name>
<dbReference type="Proteomes" id="UP000635384">
    <property type="component" value="Unassembled WGS sequence"/>
</dbReference>
<evidence type="ECO:0000313" key="9">
    <source>
        <dbReference type="Proteomes" id="UP000635384"/>
    </source>
</evidence>
<evidence type="ECO:0000256" key="6">
    <source>
        <dbReference type="PROSITE-ProRule" id="PRU00433"/>
    </source>
</evidence>
<evidence type="ECO:0000256" key="2">
    <source>
        <dbReference type="ARBA" id="ARBA00022617"/>
    </source>
</evidence>